<keyword evidence="1" id="KW-0472">Membrane</keyword>
<keyword evidence="1" id="KW-1133">Transmembrane helix</keyword>
<evidence type="ECO:0008006" key="4">
    <source>
        <dbReference type="Google" id="ProtNLM"/>
    </source>
</evidence>
<comment type="caution">
    <text evidence="2">The sequence shown here is derived from an EMBL/GenBank/DDBJ whole genome shotgun (WGS) entry which is preliminary data.</text>
</comment>
<evidence type="ECO:0000313" key="3">
    <source>
        <dbReference type="Proteomes" id="UP001328107"/>
    </source>
</evidence>
<evidence type="ECO:0000313" key="2">
    <source>
        <dbReference type="EMBL" id="GMR34644.1"/>
    </source>
</evidence>
<feature type="non-terminal residue" evidence="2">
    <location>
        <position position="1"/>
    </location>
</feature>
<feature type="transmembrane region" description="Helical" evidence="1">
    <location>
        <begin position="14"/>
        <end position="38"/>
    </location>
</feature>
<feature type="non-terminal residue" evidence="2">
    <location>
        <position position="88"/>
    </location>
</feature>
<proteinExistence type="predicted"/>
<dbReference type="AlphaFoldDB" id="A0AAN4Z7A6"/>
<protein>
    <recommendedName>
        <fullName evidence="4">G protein-coupled receptor</fullName>
    </recommendedName>
</protein>
<gene>
    <name evidence="2" type="ORF">PMAYCL1PPCAC_04839</name>
</gene>
<name>A0AAN4Z7A6_9BILA</name>
<evidence type="ECO:0000256" key="1">
    <source>
        <dbReference type="SAM" id="Phobius"/>
    </source>
</evidence>
<organism evidence="2 3">
    <name type="scientific">Pristionchus mayeri</name>
    <dbReference type="NCBI Taxonomy" id="1317129"/>
    <lineage>
        <taxon>Eukaryota</taxon>
        <taxon>Metazoa</taxon>
        <taxon>Ecdysozoa</taxon>
        <taxon>Nematoda</taxon>
        <taxon>Chromadorea</taxon>
        <taxon>Rhabditida</taxon>
        <taxon>Rhabditina</taxon>
        <taxon>Diplogasteromorpha</taxon>
        <taxon>Diplogasteroidea</taxon>
        <taxon>Neodiplogasteridae</taxon>
        <taxon>Pristionchus</taxon>
    </lineage>
</organism>
<dbReference type="EMBL" id="BTRK01000002">
    <property type="protein sequence ID" value="GMR34644.1"/>
    <property type="molecule type" value="Genomic_DNA"/>
</dbReference>
<keyword evidence="1" id="KW-0812">Transmembrane</keyword>
<feature type="transmembrane region" description="Helical" evidence="1">
    <location>
        <begin position="50"/>
        <end position="73"/>
    </location>
</feature>
<sequence length="88" mass="10111">EAQSRFMVSISTRVCLASMFLILPITVMMLCMASSVANAIPKALLPWLRFILKVFFSCQSIGHSAVFLCKSVWFIKMFKQIIRCQFRE</sequence>
<keyword evidence="3" id="KW-1185">Reference proteome</keyword>
<accession>A0AAN4Z7A6</accession>
<reference evidence="3" key="1">
    <citation type="submission" date="2022-10" db="EMBL/GenBank/DDBJ databases">
        <title>Genome assembly of Pristionchus species.</title>
        <authorList>
            <person name="Yoshida K."/>
            <person name="Sommer R.J."/>
        </authorList>
    </citation>
    <scope>NUCLEOTIDE SEQUENCE [LARGE SCALE GENOMIC DNA]</scope>
    <source>
        <strain evidence="3">RS5460</strain>
    </source>
</reference>
<dbReference type="Proteomes" id="UP001328107">
    <property type="component" value="Unassembled WGS sequence"/>
</dbReference>